<dbReference type="EMBL" id="GDJX01004180">
    <property type="protein sequence ID" value="JAT63756.1"/>
    <property type="molecule type" value="Transcribed_RNA"/>
</dbReference>
<dbReference type="AlphaFoldDB" id="A0A1D1ZA23"/>
<keyword evidence="7" id="KW-0430">Lectin</keyword>
<protein>
    <submittedName>
        <fullName evidence="7">G-type lectin S-receptor-like serine/threonine-protein kinase RLK1</fullName>
    </submittedName>
</protein>
<dbReference type="InterPro" id="IPR036426">
    <property type="entry name" value="Bulb-type_lectin_dom_sf"/>
</dbReference>
<dbReference type="InterPro" id="IPR001480">
    <property type="entry name" value="Bulb-type_lectin_dom"/>
</dbReference>
<dbReference type="PROSITE" id="PS50927">
    <property type="entry name" value="BULB_LECTIN"/>
    <property type="match status" value="1"/>
</dbReference>
<keyword evidence="1" id="KW-0348">Hemagglutinin</keyword>
<evidence type="ECO:0000256" key="2">
    <source>
        <dbReference type="ARBA" id="ARBA00022729"/>
    </source>
</evidence>
<keyword evidence="7" id="KW-0675">Receptor</keyword>
<keyword evidence="7" id="KW-0418">Kinase</keyword>
<feature type="domain" description="Bulb-type lectin" evidence="6">
    <location>
        <begin position="35"/>
        <end position="157"/>
    </location>
</feature>
<evidence type="ECO:0000259" key="6">
    <source>
        <dbReference type="PROSITE" id="PS50927"/>
    </source>
</evidence>
<name>A0A1D1ZA23_9ARAE</name>
<keyword evidence="7" id="KW-0808">Transferase</keyword>
<organism evidence="7">
    <name type="scientific">Anthurium amnicola</name>
    <dbReference type="NCBI Taxonomy" id="1678845"/>
    <lineage>
        <taxon>Eukaryota</taxon>
        <taxon>Viridiplantae</taxon>
        <taxon>Streptophyta</taxon>
        <taxon>Embryophyta</taxon>
        <taxon>Tracheophyta</taxon>
        <taxon>Spermatophyta</taxon>
        <taxon>Magnoliopsida</taxon>
        <taxon>Liliopsida</taxon>
        <taxon>Araceae</taxon>
        <taxon>Pothoideae</taxon>
        <taxon>Potheae</taxon>
        <taxon>Anthurium</taxon>
    </lineage>
</organism>
<evidence type="ECO:0000256" key="5">
    <source>
        <dbReference type="SAM" id="SignalP"/>
    </source>
</evidence>
<evidence type="ECO:0000256" key="3">
    <source>
        <dbReference type="ARBA" id="ARBA00022737"/>
    </source>
</evidence>
<dbReference type="PANTHER" id="PTHR47976">
    <property type="entry name" value="G-TYPE LECTIN S-RECEPTOR-LIKE SERINE/THREONINE-PROTEIN KINASE SD2-5"/>
    <property type="match status" value="1"/>
</dbReference>
<feature type="chain" id="PRO_5008900841" evidence="5">
    <location>
        <begin position="28"/>
        <end position="261"/>
    </location>
</feature>
<dbReference type="GO" id="GO:0016301">
    <property type="term" value="F:kinase activity"/>
    <property type="evidence" value="ECO:0007669"/>
    <property type="project" value="UniProtKB-KW"/>
</dbReference>
<dbReference type="FunFam" id="2.90.10.10:FF:000013">
    <property type="entry name" value="G-type lectin S-receptor-like serine/threonine-protein kinase LECRK1"/>
    <property type="match status" value="1"/>
</dbReference>
<dbReference type="GO" id="GO:0005537">
    <property type="term" value="F:D-mannose binding"/>
    <property type="evidence" value="ECO:0007669"/>
    <property type="project" value="UniProtKB-KW"/>
</dbReference>
<gene>
    <name evidence="7" type="primary">RLK1_5</name>
    <name evidence="7" type="ORF">g.128049</name>
</gene>
<keyword evidence="2 5" id="KW-0732">Signal</keyword>
<dbReference type="Pfam" id="PF01453">
    <property type="entry name" value="B_lectin"/>
    <property type="match status" value="1"/>
</dbReference>
<evidence type="ECO:0000256" key="1">
    <source>
        <dbReference type="ARBA" id="ARBA00022546"/>
    </source>
</evidence>
<reference evidence="7" key="1">
    <citation type="submission" date="2015-07" db="EMBL/GenBank/DDBJ databases">
        <title>Transcriptome Assembly of Anthurium amnicola.</title>
        <authorList>
            <person name="Suzuki J."/>
        </authorList>
    </citation>
    <scope>NUCLEOTIDE SEQUENCE</scope>
</reference>
<dbReference type="SMART" id="SM00108">
    <property type="entry name" value="B_lectin"/>
    <property type="match status" value="1"/>
</dbReference>
<sequence length="261" mass="28126">MASSPPIFLHSTALLPLLLLLPLLAAAQTQTPQNISVGSSLTPLGKTTSWFSPSGDFAVGFRRLESNNSLFLLAVWFDKVANQTVVWAANRNKPVRGGAKFELAADGRLVLSDDAGEEVWSVDNGGLVANDTYAAMLDSGNFVLGPWQSDKYAWESFSHSMDTMLPSQTMQPDTSLLSRLMETDYSNGRFLLGVQPDGNLVFYPTAVPSCPSGTNCDLYPAYWASNTVGVGNQLIFNSAGDVYFSLRNGSSINITSAKSYS</sequence>
<proteinExistence type="predicted"/>
<dbReference type="InterPro" id="IPR051343">
    <property type="entry name" value="G-type_lectin_kinases/EP1-like"/>
</dbReference>
<evidence type="ECO:0000313" key="7">
    <source>
        <dbReference type="EMBL" id="JAT63756.1"/>
    </source>
</evidence>
<dbReference type="Gene3D" id="2.90.10.30">
    <property type="match status" value="1"/>
</dbReference>
<keyword evidence="3" id="KW-0677">Repeat</keyword>
<evidence type="ECO:0000256" key="4">
    <source>
        <dbReference type="ARBA" id="ARBA00023035"/>
    </source>
</evidence>
<dbReference type="GO" id="GO:0051707">
    <property type="term" value="P:response to other organism"/>
    <property type="evidence" value="ECO:0007669"/>
    <property type="project" value="UniProtKB-ARBA"/>
</dbReference>
<dbReference type="SUPFAM" id="SSF51110">
    <property type="entry name" value="alpha-D-mannose-specific plant lectins"/>
    <property type="match status" value="1"/>
</dbReference>
<accession>A0A1D1ZA23</accession>
<feature type="signal peptide" evidence="5">
    <location>
        <begin position="1"/>
        <end position="27"/>
    </location>
</feature>
<dbReference type="Gene3D" id="2.90.10.10">
    <property type="entry name" value="Bulb-type lectin domain"/>
    <property type="match status" value="1"/>
</dbReference>
<feature type="non-terminal residue" evidence="7">
    <location>
        <position position="261"/>
    </location>
</feature>
<keyword evidence="4" id="KW-0465">Mannose-binding</keyword>
<dbReference type="PANTHER" id="PTHR47976:SF108">
    <property type="entry name" value="G-TYPE LECTIN S-RECEPTOR-LIKE SERINE_THREONINE-PROTEIN KINASE LECRK1"/>
    <property type="match status" value="1"/>
</dbReference>